<organism evidence="3 4">
    <name type="scientific">Clydaea vesicula</name>
    <dbReference type="NCBI Taxonomy" id="447962"/>
    <lineage>
        <taxon>Eukaryota</taxon>
        <taxon>Fungi</taxon>
        <taxon>Fungi incertae sedis</taxon>
        <taxon>Chytridiomycota</taxon>
        <taxon>Chytridiomycota incertae sedis</taxon>
        <taxon>Chytridiomycetes</taxon>
        <taxon>Lobulomycetales</taxon>
        <taxon>Lobulomycetaceae</taxon>
        <taxon>Clydaea</taxon>
    </lineage>
</organism>
<dbReference type="PROSITE" id="PS50188">
    <property type="entry name" value="B302_SPRY"/>
    <property type="match status" value="1"/>
</dbReference>
<dbReference type="InterPro" id="IPR043136">
    <property type="entry name" value="B30.2/SPRY_sf"/>
</dbReference>
<comment type="caution">
    <text evidence="3">The sequence shown here is derived from an EMBL/GenBank/DDBJ whole genome shotgun (WGS) entry which is preliminary data.</text>
</comment>
<dbReference type="InterPro" id="IPR001870">
    <property type="entry name" value="B30.2/SPRY"/>
</dbReference>
<name>A0AAD5XYR5_9FUNG</name>
<accession>A0AAD5XYR5</accession>
<evidence type="ECO:0000313" key="3">
    <source>
        <dbReference type="EMBL" id="KAJ3216808.1"/>
    </source>
</evidence>
<keyword evidence="4" id="KW-1185">Reference proteome</keyword>
<evidence type="ECO:0000259" key="2">
    <source>
        <dbReference type="PROSITE" id="PS50188"/>
    </source>
</evidence>
<feature type="domain" description="B30.2/SPRY" evidence="2">
    <location>
        <begin position="521"/>
        <end position="705"/>
    </location>
</feature>
<dbReference type="Proteomes" id="UP001211065">
    <property type="component" value="Unassembled WGS sequence"/>
</dbReference>
<evidence type="ECO:0000256" key="1">
    <source>
        <dbReference type="SAM" id="Coils"/>
    </source>
</evidence>
<keyword evidence="1" id="KW-0175">Coiled coil</keyword>
<dbReference type="InterPro" id="IPR013320">
    <property type="entry name" value="ConA-like_dom_sf"/>
</dbReference>
<dbReference type="EMBL" id="JADGJW010000459">
    <property type="protein sequence ID" value="KAJ3216808.1"/>
    <property type="molecule type" value="Genomic_DNA"/>
</dbReference>
<dbReference type="SUPFAM" id="SSF49899">
    <property type="entry name" value="Concanavalin A-like lectins/glucanases"/>
    <property type="match status" value="1"/>
</dbReference>
<gene>
    <name evidence="3" type="ORF">HK099_005711</name>
</gene>
<proteinExistence type="predicted"/>
<feature type="coiled-coil region" evidence="1">
    <location>
        <begin position="17"/>
        <end position="102"/>
    </location>
</feature>
<reference evidence="3" key="1">
    <citation type="submission" date="2020-05" db="EMBL/GenBank/DDBJ databases">
        <title>Phylogenomic resolution of chytrid fungi.</title>
        <authorList>
            <person name="Stajich J.E."/>
            <person name="Amses K."/>
            <person name="Simmons R."/>
            <person name="Seto K."/>
            <person name="Myers J."/>
            <person name="Bonds A."/>
            <person name="Quandt C.A."/>
            <person name="Barry K."/>
            <person name="Liu P."/>
            <person name="Grigoriev I."/>
            <person name="Longcore J.E."/>
            <person name="James T.Y."/>
        </authorList>
    </citation>
    <scope>NUCLEOTIDE SEQUENCE</scope>
    <source>
        <strain evidence="3">JEL0476</strain>
    </source>
</reference>
<sequence>MEFLSSFKIAIKHEFKIDEVNFKINNSTKALKELENTYGNNAHIVFQQKKELVNLQNQRQKLINDLFDYKNTYEENFEKYLEESLNKKVEEVEKKRKKFKQENFENKINVVLRAIAHIQELEINNQSCLVDLRAKLKVLEQNLFVIDEKVNLNDKLLHKKIESLKNENVSNFPYAVKENEAVKVINQNFSTSNLKNEITKMKDDIELKTATIHIKMKQLQNDMIDISFVKNKKDDFLFLSNFGELFKKEFEKLMEENKLNFCINQKFKNEVEFNLKNQKLVLKKLFDQNNNFYETIILIENNIKKIEDSKFLRSEQLENELKGTASITNINHFISNHDNVLRRRVLKLVEKQFKTLQQSESKLSNVNVNKKDELNQTTILELKNDLRSFLSTCLSASTISEFEVKINRLLTEIQVKTTVDFVSLKESILNMIAEIKLKFNTSNNNVEENRFETIQQFNAGNSISSTNTPMTQNFINKIPNNTLKRIQTDVALVSPENNLPINTPLIQNYINRLSSNVKRVQSETNSGISDVNQGGASKSNLITKPKKKRRLSEISFEENVPGIKYLQRNEIKFEVGSWKTILAKECVDSGKRVFDFHIINLTTYLIIGLTDKVADRMHSSDKVKYYLSVSSTGDIYHDNKRYKGFPFKTGDRIALVLNLITKSLEILHNSGEKHVKFDKLFVPEHSIFFVGVSSSDAGNHVKLDA</sequence>
<dbReference type="Gene3D" id="2.60.120.920">
    <property type="match status" value="1"/>
</dbReference>
<dbReference type="AlphaFoldDB" id="A0AAD5XYR5"/>
<feature type="non-terminal residue" evidence="3">
    <location>
        <position position="705"/>
    </location>
</feature>
<evidence type="ECO:0000313" key="4">
    <source>
        <dbReference type="Proteomes" id="UP001211065"/>
    </source>
</evidence>
<protein>
    <recommendedName>
        <fullName evidence="2">B30.2/SPRY domain-containing protein</fullName>
    </recommendedName>
</protein>